<dbReference type="EMBL" id="CAJPDS010000017">
    <property type="protein sequence ID" value="CAF9916329.1"/>
    <property type="molecule type" value="Genomic_DNA"/>
</dbReference>
<evidence type="ECO:0000313" key="5">
    <source>
        <dbReference type="EMBL" id="CAF9916329.1"/>
    </source>
</evidence>
<proteinExistence type="predicted"/>
<dbReference type="InterPro" id="IPR036770">
    <property type="entry name" value="Ankyrin_rpt-contain_sf"/>
</dbReference>
<evidence type="ECO:0000256" key="2">
    <source>
        <dbReference type="ARBA" id="ARBA00023043"/>
    </source>
</evidence>
<gene>
    <name evidence="5" type="ORF">HETSPECPRED_002825</name>
</gene>
<feature type="region of interest" description="Disordered" evidence="4">
    <location>
        <begin position="253"/>
        <end position="275"/>
    </location>
</feature>
<dbReference type="Pfam" id="PF00023">
    <property type="entry name" value="Ank"/>
    <property type="match status" value="1"/>
</dbReference>
<feature type="compositionally biased region" description="Polar residues" evidence="4">
    <location>
        <begin position="262"/>
        <end position="271"/>
    </location>
</feature>
<protein>
    <submittedName>
        <fullName evidence="5">Uncharacterized protein</fullName>
    </submittedName>
</protein>
<evidence type="ECO:0000256" key="1">
    <source>
        <dbReference type="ARBA" id="ARBA00022737"/>
    </source>
</evidence>
<keyword evidence="2 3" id="KW-0040">ANK repeat</keyword>
<dbReference type="AlphaFoldDB" id="A0A8H3IJW3"/>
<evidence type="ECO:0000256" key="4">
    <source>
        <dbReference type="SAM" id="MobiDB-lite"/>
    </source>
</evidence>
<dbReference type="PROSITE" id="PS50297">
    <property type="entry name" value="ANK_REP_REGION"/>
    <property type="match status" value="1"/>
</dbReference>
<dbReference type="Gene3D" id="1.25.40.20">
    <property type="entry name" value="Ankyrin repeat-containing domain"/>
    <property type="match status" value="2"/>
</dbReference>
<reference evidence="5" key="1">
    <citation type="submission" date="2021-03" db="EMBL/GenBank/DDBJ databases">
        <authorList>
            <person name="Tagirdzhanova G."/>
        </authorList>
    </citation>
    <scope>NUCLEOTIDE SEQUENCE</scope>
</reference>
<keyword evidence="6" id="KW-1185">Reference proteome</keyword>
<organism evidence="5 6">
    <name type="scientific">Heterodermia speciosa</name>
    <dbReference type="NCBI Taxonomy" id="116794"/>
    <lineage>
        <taxon>Eukaryota</taxon>
        <taxon>Fungi</taxon>
        <taxon>Dikarya</taxon>
        <taxon>Ascomycota</taxon>
        <taxon>Pezizomycotina</taxon>
        <taxon>Lecanoromycetes</taxon>
        <taxon>OSLEUM clade</taxon>
        <taxon>Lecanoromycetidae</taxon>
        <taxon>Caliciales</taxon>
        <taxon>Physciaceae</taxon>
        <taxon>Heterodermia</taxon>
    </lineage>
</organism>
<dbReference type="InterPro" id="IPR002110">
    <property type="entry name" value="Ankyrin_rpt"/>
</dbReference>
<keyword evidence="1" id="KW-0677">Repeat</keyword>
<evidence type="ECO:0000256" key="3">
    <source>
        <dbReference type="PROSITE-ProRule" id="PRU00023"/>
    </source>
</evidence>
<dbReference type="PANTHER" id="PTHR24198">
    <property type="entry name" value="ANKYRIN REPEAT AND PROTEIN KINASE DOMAIN-CONTAINING PROTEIN"/>
    <property type="match status" value="1"/>
</dbReference>
<dbReference type="OrthoDB" id="341259at2759"/>
<accession>A0A8H3IJW3</accession>
<dbReference type="SUPFAM" id="SSF48403">
    <property type="entry name" value="Ankyrin repeat"/>
    <property type="match status" value="1"/>
</dbReference>
<dbReference type="SMART" id="SM00248">
    <property type="entry name" value="ANK"/>
    <property type="match status" value="3"/>
</dbReference>
<dbReference type="Proteomes" id="UP000664521">
    <property type="component" value="Unassembled WGS sequence"/>
</dbReference>
<name>A0A8H3IJW3_9LECA</name>
<evidence type="ECO:0000313" key="6">
    <source>
        <dbReference type="Proteomes" id="UP000664521"/>
    </source>
</evidence>
<comment type="caution">
    <text evidence="5">The sequence shown here is derived from an EMBL/GenBank/DDBJ whole genome shotgun (WGS) entry which is preliminary data.</text>
</comment>
<dbReference type="PANTHER" id="PTHR24198:SF165">
    <property type="entry name" value="ANKYRIN REPEAT-CONTAINING PROTEIN-RELATED"/>
    <property type="match status" value="1"/>
</dbReference>
<sequence length="727" mass="82355">MLGSLRLYVIEYESSKLFLEQHQLLPEVVKNELPEIDLEIKFLKGCLSPAGIQMNRRQRIRRMIDEKKILAVVSRLNSRQAIITTTLQILAQRNAIQLHEQASSIRNDLIDLRQSDAATSTQIQVATSSINDRLHDIARVGSAAIAAQKTTLDSVHTLLEPISDNDSTIMNKLNHLLTVMKGNEEHLRTNTLLQATSGDNIIRMVRAELRRVVIPSMEEYLNAYKSSHNTQLEGIRRDLDQIVSALGHLSMVEPTAKKNKGNQESATSLQDSESRDDVFYHQRHPTENMGQFPQPAPSLRTARGIFIRCKSQQDQRGFYEISPRLATFAIVPDDAEVVKCVTNRDLAGLRVLFETGLAAPTDRTEDSRSLLHEASYHGYSDICEFLLIEGADPLATDSMGDDCVLLAQIGCSFNQNRIMSEMLDYYSVIRVLLRHGCELKKILNFLRCNAAFFYASSFVNSKKELDPEKKLILEGELDLEEEANAEEELILEGELDFEEKTDAETEVKVGAKLDSEKKHDIINHATQRHKFILKRPPNTLLHWLSFLSDQGLEVNNIDHNGFTPLMNHVFAIRTNDPDLPSDPGATLVVLTICLLKADVTIREPRRGFQALHLLFYSSRDVVGSSKFWNLAYVLIRYGGADVHATTYDGATPLYYALEYGWEEEWLMVLQRCRISLVEYFRKERQYLNKCLYLGDGDSTAIDTNDLPRNGSETAMKRKPFIGDRIGE</sequence>
<dbReference type="PROSITE" id="PS50088">
    <property type="entry name" value="ANK_REPEAT"/>
    <property type="match status" value="1"/>
</dbReference>
<feature type="repeat" description="ANK" evidence="3">
    <location>
        <begin position="366"/>
        <end position="398"/>
    </location>
</feature>